<evidence type="ECO:0000256" key="2">
    <source>
        <dbReference type="SAM" id="MobiDB-lite"/>
    </source>
</evidence>
<feature type="domain" description="LRRK2 ARM repeat" evidence="3">
    <location>
        <begin position="916"/>
        <end position="1035"/>
    </location>
</feature>
<dbReference type="GeneID" id="111122665"/>
<dbReference type="Gene3D" id="1.25.10.10">
    <property type="entry name" value="Leucine-rich Repeat Variant"/>
    <property type="match status" value="3"/>
</dbReference>
<dbReference type="PANTHER" id="PTHR22895:SF0">
    <property type="entry name" value="ARMADILLO REPEAT-CONTAINING PROTEIN 6"/>
    <property type="match status" value="1"/>
</dbReference>
<sequence length="1083" mass="120218">MVYIMNSTGKLDNQGISTNALTSKGNQSTNRLGCWSSTFPSSESDNYLHGDNEGDFCKDHLYKSSAIKSRKLRIPNTCLQFHHLLESVGEETQQAGNKATQQRPPRFTDLTYENSPPKRNKNFIAKSCKLEKEKIDQDCNLPHISEDQVMPSLPIEILNKNEKLRKSSSYVFRQANRRDSVVAKEYLESERGESRRTSFAAPHKRRNSRYDVTRIPREGSARNSFEYVQDIFEDSFTVNGTFQAQRLETDGQMYTCISVDSIRRALCDLGITSTSATVQSLAGQQYLVFGCHDNQQAVPEDSGEDLIKMPPLVSENQKLKPTIGEVISMLKSYPDDINSQIKGCRNMGHFAYDDSLSVLLSKNEGISCLLAAITKFADKDEILNSAISSLARMCAASDACCVHVQKSDGINELLRLMTSTVDLEVTEGAVDVLGSMSAVEELLDKLVEEAVPQKVVTLISQFEDNSIIVSNCCFILSNLANDYQTAKNVMYIGGVHVIVNVMKKFQNEDLVQENACRALGSFAAHEDLCSDVSNAGALDVVIQTLKSFSDSTPVLECALWALACLTKCSDTVQELSKKKEIMTVVSCLKKYPYDEKLQEYGCWTLCNLASYGAQELSEPEIVSTVCHCLEHFPDNLQLQQEIFAFLVPVLAISEEAQRQFIQDGKVSLILDRMTAYLDCPVIQEHGALVIGSLAVHKSNRSVLERLNASGIVITALLHHEKSERIHENGHIALTNLSAEVYGNKSLVIKNGGVQAAVTSLRTMAHNPDVVGLALKLLGNLIELDAASHSFLDDQGLEVLETLLKKCGESPDTDTLIRSILIQLASARGVSSPDLETIERVLRTLPSVAENNNEGEVYLVQYYEKLVSTVNGCKLFKDSGSLDKMVDLLTLNSSIYDLQFYGCKVLAALAMNGFHNKRSSEILSLIHSAMKEFPGELDLQIVCCGALCYLTEEQVSTSSIFLYQGGMQTLMSTVHRFQDEHRLVVVAFMTLENLLKTAIEDNLQCEGYDITTVTNIMSKFPDVVDIQVFGCKLLSLASHDDMKDLDTTPLLNILDRRKSMQDALVWAKRALNHINPDLLQTEER</sequence>
<evidence type="ECO:0000313" key="4">
    <source>
        <dbReference type="Proteomes" id="UP000694844"/>
    </source>
</evidence>
<gene>
    <name evidence="5" type="primary">LOC111122665</name>
</gene>
<feature type="domain" description="LRRK2 ARM repeat" evidence="3">
    <location>
        <begin position="496"/>
        <end position="609"/>
    </location>
</feature>
<dbReference type="RefSeq" id="XP_022320231.1">
    <property type="nucleotide sequence ID" value="XM_022464523.1"/>
</dbReference>
<reference evidence="5" key="1">
    <citation type="submission" date="2025-08" db="UniProtKB">
        <authorList>
            <consortium name="RefSeq"/>
        </authorList>
    </citation>
    <scope>IDENTIFICATION</scope>
    <source>
        <tissue evidence="5">Whole sample</tissue>
    </source>
</reference>
<name>A0A8B8D0E8_CRAVI</name>
<evidence type="ECO:0000313" key="5">
    <source>
        <dbReference type="RefSeq" id="XP_022320231.1"/>
    </source>
</evidence>
<dbReference type="OrthoDB" id="7537227at2759"/>
<proteinExistence type="predicted"/>
<dbReference type="InterPro" id="IPR016024">
    <property type="entry name" value="ARM-type_fold"/>
</dbReference>
<evidence type="ECO:0000259" key="3">
    <source>
        <dbReference type="Pfam" id="PF23744"/>
    </source>
</evidence>
<accession>A0A8B8D0E8</accession>
<protein>
    <submittedName>
        <fullName evidence="5">Uncharacterized protein LOC111122665 isoform X1</fullName>
    </submittedName>
</protein>
<feature type="compositionally biased region" description="Polar residues" evidence="2">
    <location>
        <begin position="93"/>
        <end position="103"/>
    </location>
</feature>
<dbReference type="Proteomes" id="UP000694844">
    <property type="component" value="Chromosome 3"/>
</dbReference>
<dbReference type="KEGG" id="cvn:111122665"/>
<organism evidence="4 5">
    <name type="scientific">Crassostrea virginica</name>
    <name type="common">Eastern oyster</name>
    <dbReference type="NCBI Taxonomy" id="6565"/>
    <lineage>
        <taxon>Eukaryota</taxon>
        <taxon>Metazoa</taxon>
        <taxon>Spiralia</taxon>
        <taxon>Lophotrochozoa</taxon>
        <taxon>Mollusca</taxon>
        <taxon>Bivalvia</taxon>
        <taxon>Autobranchia</taxon>
        <taxon>Pteriomorphia</taxon>
        <taxon>Ostreida</taxon>
        <taxon>Ostreoidea</taxon>
        <taxon>Ostreidae</taxon>
        <taxon>Crassostrea</taxon>
    </lineage>
</organism>
<keyword evidence="1" id="KW-0677">Repeat</keyword>
<dbReference type="InterPro" id="IPR000225">
    <property type="entry name" value="Armadillo"/>
</dbReference>
<evidence type="ECO:0000256" key="1">
    <source>
        <dbReference type="ARBA" id="ARBA00022737"/>
    </source>
</evidence>
<feature type="domain" description="LRRK2 ARM repeat" evidence="3">
    <location>
        <begin position="618"/>
        <end position="787"/>
    </location>
</feature>
<feature type="region of interest" description="Disordered" evidence="2">
    <location>
        <begin position="93"/>
        <end position="118"/>
    </location>
</feature>
<dbReference type="SMART" id="SM00185">
    <property type="entry name" value="ARM"/>
    <property type="match status" value="7"/>
</dbReference>
<dbReference type="InterPro" id="IPR056597">
    <property type="entry name" value="ARM_LRRK2"/>
</dbReference>
<keyword evidence="4" id="KW-1185">Reference proteome</keyword>
<dbReference type="InterPro" id="IPR011989">
    <property type="entry name" value="ARM-like"/>
</dbReference>
<dbReference type="SUPFAM" id="SSF48371">
    <property type="entry name" value="ARM repeat"/>
    <property type="match status" value="2"/>
</dbReference>
<dbReference type="Pfam" id="PF23744">
    <property type="entry name" value="ARM_LRRK2"/>
    <property type="match status" value="3"/>
</dbReference>
<dbReference type="AlphaFoldDB" id="A0A8B8D0E8"/>
<dbReference type="PANTHER" id="PTHR22895">
    <property type="entry name" value="ARMADILLO REPEAT-CONTAINING PROTEIN 6"/>
    <property type="match status" value="1"/>
</dbReference>